<evidence type="ECO:0000313" key="1">
    <source>
        <dbReference type="EMBL" id="KAJ8034897.1"/>
    </source>
</evidence>
<dbReference type="OrthoDB" id="10260545at2759"/>
<comment type="caution">
    <text evidence="1">The sequence shown here is derived from an EMBL/GenBank/DDBJ whole genome shotgun (WGS) entry which is preliminary data.</text>
</comment>
<name>A0A9Q1BY70_HOLLE</name>
<organism evidence="1 2">
    <name type="scientific">Holothuria leucospilota</name>
    <name type="common">Black long sea cucumber</name>
    <name type="synonym">Mertensiothuria leucospilota</name>
    <dbReference type="NCBI Taxonomy" id="206669"/>
    <lineage>
        <taxon>Eukaryota</taxon>
        <taxon>Metazoa</taxon>
        <taxon>Echinodermata</taxon>
        <taxon>Eleutherozoa</taxon>
        <taxon>Echinozoa</taxon>
        <taxon>Holothuroidea</taxon>
        <taxon>Aspidochirotacea</taxon>
        <taxon>Aspidochirotida</taxon>
        <taxon>Holothuriidae</taxon>
        <taxon>Holothuria</taxon>
    </lineage>
</organism>
<sequence>MRVGRKTDHTTVTYKSHSNGSSRDFICLDPSHPYSDTKQCVNVRAGPIGGYLSENFSLSTEPSFWIDFQKEIKNTGSTAFIMVDYKQQKRYCDMNLSEKAEKIRRTPNAGGSSIESEVLSYELLHKAFGAMLLKTEMEIDYFPTGGSITDYTCKIFNNILGVSVTRAWKYQGEFEQEDAEKLLKKKLKEFPERQQLLKSERDVA</sequence>
<dbReference type="EMBL" id="JAIZAY010000010">
    <property type="protein sequence ID" value="KAJ8034897.1"/>
    <property type="molecule type" value="Genomic_DNA"/>
</dbReference>
<gene>
    <name evidence="1" type="ORF">HOLleu_21919</name>
</gene>
<accession>A0A9Q1BY70</accession>
<dbReference type="AlphaFoldDB" id="A0A9Q1BY70"/>
<evidence type="ECO:0000313" key="2">
    <source>
        <dbReference type="Proteomes" id="UP001152320"/>
    </source>
</evidence>
<reference evidence="1" key="1">
    <citation type="submission" date="2021-10" db="EMBL/GenBank/DDBJ databases">
        <title>Tropical sea cucumber genome reveals ecological adaptation and Cuvierian tubules defense mechanism.</title>
        <authorList>
            <person name="Chen T."/>
        </authorList>
    </citation>
    <scope>NUCLEOTIDE SEQUENCE</scope>
    <source>
        <strain evidence="1">Nanhai2018</strain>
        <tissue evidence="1">Muscle</tissue>
    </source>
</reference>
<proteinExistence type="predicted"/>
<keyword evidence="2" id="KW-1185">Reference proteome</keyword>
<dbReference type="Proteomes" id="UP001152320">
    <property type="component" value="Chromosome 10"/>
</dbReference>
<protein>
    <submittedName>
        <fullName evidence="1">Uncharacterized protein</fullName>
    </submittedName>
</protein>